<dbReference type="PANTHER" id="PTHR43833:SF9">
    <property type="entry name" value="POTASSIUM CHANNEL PROTEIN YUGO-RELATED"/>
    <property type="match status" value="1"/>
</dbReference>
<dbReference type="Proteomes" id="UP000614490">
    <property type="component" value="Unassembled WGS sequence"/>
</dbReference>
<feature type="transmembrane region" description="Helical" evidence="2">
    <location>
        <begin position="72"/>
        <end position="91"/>
    </location>
</feature>
<dbReference type="PANTHER" id="PTHR43833">
    <property type="entry name" value="POTASSIUM CHANNEL PROTEIN 2-RELATED-RELATED"/>
    <property type="match status" value="1"/>
</dbReference>
<dbReference type="GO" id="GO:0034220">
    <property type="term" value="P:monoatomic ion transmembrane transport"/>
    <property type="evidence" value="ECO:0007669"/>
    <property type="project" value="UniProtKB-KW"/>
</dbReference>
<dbReference type="Pfam" id="PF07885">
    <property type="entry name" value="Ion_trans_2"/>
    <property type="match status" value="1"/>
</dbReference>
<keyword evidence="5" id="KW-1185">Reference proteome</keyword>
<keyword evidence="2" id="KW-0812">Transmembrane</keyword>
<dbReference type="Gene3D" id="1.10.287.70">
    <property type="match status" value="1"/>
</dbReference>
<name>A0A931HWH2_9BACI</name>
<dbReference type="InterPro" id="IPR036291">
    <property type="entry name" value="NAD(P)-bd_dom_sf"/>
</dbReference>
<feature type="domain" description="RCK N-terminal" evidence="3">
    <location>
        <begin position="113"/>
        <end position="237"/>
    </location>
</feature>
<dbReference type="InterPro" id="IPR050721">
    <property type="entry name" value="Trk_Ktr_HKT_K-transport"/>
</dbReference>
<protein>
    <submittedName>
        <fullName evidence="4">Potassium channel family protein</fullName>
    </submittedName>
</protein>
<keyword evidence="2" id="KW-0472">Membrane</keyword>
<comment type="caution">
    <text evidence="4">The sequence shown here is derived from an EMBL/GenBank/DDBJ whole genome shotgun (WGS) entry which is preliminary data.</text>
</comment>
<evidence type="ECO:0000256" key="2">
    <source>
        <dbReference type="SAM" id="Phobius"/>
    </source>
</evidence>
<organism evidence="4 5">
    <name type="scientific">Halobacillus yeomjeoni</name>
    <dbReference type="NCBI Taxonomy" id="311194"/>
    <lineage>
        <taxon>Bacteria</taxon>
        <taxon>Bacillati</taxon>
        <taxon>Bacillota</taxon>
        <taxon>Bacilli</taxon>
        <taxon>Bacillales</taxon>
        <taxon>Bacillaceae</taxon>
        <taxon>Halobacillus</taxon>
    </lineage>
</organism>
<evidence type="ECO:0000313" key="4">
    <source>
        <dbReference type="EMBL" id="MBH0231067.1"/>
    </source>
</evidence>
<proteinExistence type="predicted"/>
<dbReference type="AlphaFoldDB" id="A0A931HWH2"/>
<evidence type="ECO:0000259" key="3">
    <source>
        <dbReference type="PROSITE" id="PS51201"/>
    </source>
</evidence>
<dbReference type="InterPro" id="IPR013099">
    <property type="entry name" value="K_chnl_dom"/>
</dbReference>
<evidence type="ECO:0000313" key="5">
    <source>
        <dbReference type="Proteomes" id="UP000614490"/>
    </source>
</evidence>
<keyword evidence="4" id="KW-0407">Ion channel</keyword>
<dbReference type="EMBL" id="JADZSC010000002">
    <property type="protein sequence ID" value="MBH0231067.1"/>
    <property type="molecule type" value="Genomic_DNA"/>
</dbReference>
<evidence type="ECO:0000256" key="1">
    <source>
        <dbReference type="ARBA" id="ARBA00004651"/>
    </source>
</evidence>
<dbReference type="InterPro" id="IPR003148">
    <property type="entry name" value="RCK_N"/>
</dbReference>
<dbReference type="SUPFAM" id="SSF51735">
    <property type="entry name" value="NAD(P)-binding Rossmann-fold domains"/>
    <property type="match status" value="1"/>
</dbReference>
<accession>A0A931HWH2</accession>
<comment type="subcellular location">
    <subcellularLocation>
        <location evidence="1">Cell membrane</location>
        <topology evidence="1">Multi-pass membrane protein</topology>
    </subcellularLocation>
</comment>
<reference evidence="4 5" key="1">
    <citation type="journal article" date="2005" name="Int. J. Syst. Evol. Microbiol.">
        <title>Halobacillus yeomjeoni sp. nov., isolated from a marine solar saltern in Korea.</title>
        <authorList>
            <person name="Yoon J.H."/>
            <person name="Kang S.J."/>
            <person name="Lee C.H."/>
            <person name="Oh H.W."/>
            <person name="Oh T.K."/>
        </authorList>
    </citation>
    <scope>NUCLEOTIDE SEQUENCE [LARGE SCALE GENOMIC DNA]</scope>
    <source>
        <strain evidence="4 5">KCTC 3957</strain>
    </source>
</reference>
<keyword evidence="4" id="KW-0406">Ion transport</keyword>
<dbReference type="PROSITE" id="PS51201">
    <property type="entry name" value="RCK_N"/>
    <property type="match status" value="1"/>
</dbReference>
<keyword evidence="2" id="KW-1133">Transmembrane helix</keyword>
<dbReference type="SUPFAM" id="SSF81324">
    <property type="entry name" value="Voltage-gated potassium channels"/>
    <property type="match status" value="1"/>
</dbReference>
<gene>
    <name evidence="4" type="ORF">H0267_12635</name>
</gene>
<keyword evidence="4" id="KW-0813">Transport</keyword>
<feature type="transmembrane region" description="Helical" evidence="2">
    <location>
        <begin position="12"/>
        <end position="36"/>
    </location>
</feature>
<dbReference type="GO" id="GO:0005886">
    <property type="term" value="C:plasma membrane"/>
    <property type="evidence" value="ECO:0007669"/>
    <property type="project" value="UniProtKB-SubCell"/>
</dbReference>
<dbReference type="Pfam" id="PF02254">
    <property type="entry name" value="TrkA_N"/>
    <property type="match status" value="1"/>
</dbReference>
<dbReference type="Gene3D" id="3.40.50.720">
    <property type="entry name" value="NAD(P)-binding Rossmann-like Domain"/>
    <property type="match status" value="1"/>
</dbReference>
<dbReference type="GO" id="GO:0006813">
    <property type="term" value="P:potassium ion transport"/>
    <property type="evidence" value="ECO:0007669"/>
    <property type="project" value="InterPro"/>
</dbReference>
<sequence>MMQHWIRLYFQVPLVIRLLGTVMVMMTLFGIIIHLLEPNSFPTLFDGIWWAFVTGSTVGYGDYVPLSLPGKITSILLILAGGGLVTFYMAMLSSTTVRHEKALTSGEVDYRGSSHLVLVGWNERTRQLIDRIDGENLQEKIVLIDRTMNHFYERLSYVHFIHGDATEETTLEKANVKQAGMAVITADPSKKEQQSDQSVIHQIVAMKGHNPDLFIIAEVLTDRQRINAERAGADTVIRSNDFMSSLFYQELYKKDPVQPFDLLLKLLTSRQFHETEIPKELEEKPLLQALEYYLKDGCQVIGVRKEDKVTFDLRPEMVLQKGEALVLFTPFRH</sequence>